<proteinExistence type="predicted"/>
<reference evidence="2 3" key="1">
    <citation type="submission" date="2021-05" db="EMBL/GenBank/DDBJ databases">
        <title>Aequorivita echinoideorum JCM 30378 genome.</title>
        <authorList>
            <person name="Zhang H."/>
            <person name="Li C."/>
        </authorList>
    </citation>
    <scope>NUCLEOTIDE SEQUENCE [LARGE SCALE GENOMIC DNA]</scope>
    <source>
        <strain evidence="2 3">JCM30378</strain>
    </source>
</reference>
<dbReference type="Proteomes" id="UP001297092">
    <property type="component" value="Unassembled WGS sequence"/>
</dbReference>
<keyword evidence="1" id="KW-0732">Signal</keyword>
<evidence type="ECO:0008006" key="4">
    <source>
        <dbReference type="Google" id="ProtNLM"/>
    </source>
</evidence>
<sequence length="242" mass="25640">MKPKFLFLLFLSVTFTISTALAQVGIGNTNPDASSVLDVTSTTQGVLFPRMTTLQRNAIALPAKGLTIFNTDTNQFQYNSNIPAAPVWNTLSGSTPAVGQSVKYSNTDITTNVNPAAGINIPVFGNFLWNDNPSLYVISGNQITITQAGRYLVNINVSLNSSVQRAAPDVRIAVNGVAVGAFGSSGYIRSMGSHNNSSINFTEVLQLNANDVITITGTQDASSGAVTLRSVGSSNIYIEKKQ</sequence>
<dbReference type="SUPFAM" id="SSF49842">
    <property type="entry name" value="TNF-like"/>
    <property type="match status" value="1"/>
</dbReference>
<name>A0ABS5S2A8_9FLAO</name>
<evidence type="ECO:0000256" key="1">
    <source>
        <dbReference type="SAM" id="SignalP"/>
    </source>
</evidence>
<organism evidence="2 3">
    <name type="scientific">Aequorivita echinoideorum</name>
    <dbReference type="NCBI Taxonomy" id="1549647"/>
    <lineage>
        <taxon>Bacteria</taxon>
        <taxon>Pseudomonadati</taxon>
        <taxon>Bacteroidota</taxon>
        <taxon>Flavobacteriia</taxon>
        <taxon>Flavobacteriales</taxon>
        <taxon>Flavobacteriaceae</taxon>
        <taxon>Aequorivita</taxon>
    </lineage>
</organism>
<comment type="caution">
    <text evidence="2">The sequence shown here is derived from an EMBL/GenBank/DDBJ whole genome shotgun (WGS) entry which is preliminary data.</text>
</comment>
<feature type="signal peptide" evidence="1">
    <location>
        <begin position="1"/>
        <end position="22"/>
    </location>
</feature>
<protein>
    <recommendedName>
        <fullName evidence="4">C1q domain-containing protein</fullName>
    </recommendedName>
</protein>
<dbReference type="EMBL" id="JAHCTB010000002">
    <property type="protein sequence ID" value="MBT0607342.1"/>
    <property type="molecule type" value="Genomic_DNA"/>
</dbReference>
<dbReference type="RefSeq" id="WP_214112223.1">
    <property type="nucleotide sequence ID" value="NZ_JAHCTB010000002.1"/>
</dbReference>
<dbReference type="InterPro" id="IPR008983">
    <property type="entry name" value="Tumour_necrosis_fac-like_dom"/>
</dbReference>
<feature type="chain" id="PRO_5045718034" description="C1q domain-containing protein" evidence="1">
    <location>
        <begin position="23"/>
        <end position="242"/>
    </location>
</feature>
<accession>A0ABS5S2A8</accession>
<keyword evidence="3" id="KW-1185">Reference proteome</keyword>
<dbReference type="Gene3D" id="2.60.120.40">
    <property type="match status" value="1"/>
</dbReference>
<evidence type="ECO:0000313" key="2">
    <source>
        <dbReference type="EMBL" id="MBT0607342.1"/>
    </source>
</evidence>
<gene>
    <name evidence="2" type="ORF">KIV10_04030</name>
</gene>
<evidence type="ECO:0000313" key="3">
    <source>
        <dbReference type="Proteomes" id="UP001297092"/>
    </source>
</evidence>